<keyword evidence="4" id="KW-0997">Cell inner membrane</keyword>
<dbReference type="FunFam" id="3.40.710.10:FF:000024">
    <property type="entry name" value="Penicillin-binding protein 2"/>
    <property type="match status" value="1"/>
</dbReference>
<dbReference type="NCBIfam" id="TIGR03423">
    <property type="entry name" value="pbp2_mrdA"/>
    <property type="match status" value="1"/>
</dbReference>
<evidence type="ECO:0000259" key="16">
    <source>
        <dbReference type="Pfam" id="PF03717"/>
    </source>
</evidence>
<evidence type="ECO:0000313" key="17">
    <source>
        <dbReference type="EMBL" id="HIW10345.1"/>
    </source>
</evidence>
<keyword evidence="9" id="KW-0133">Cell shape</keyword>
<evidence type="ECO:0000256" key="8">
    <source>
        <dbReference type="ARBA" id="ARBA00022801"/>
    </source>
</evidence>
<dbReference type="InterPro" id="IPR012338">
    <property type="entry name" value="Beta-lactam/transpept-like"/>
</dbReference>
<keyword evidence="12 14" id="KW-0472">Membrane</keyword>
<keyword evidence="11 14" id="KW-1133">Transmembrane helix</keyword>
<dbReference type="GO" id="GO:0009002">
    <property type="term" value="F:serine-type D-Ala-D-Ala carboxypeptidase activity"/>
    <property type="evidence" value="ECO:0007669"/>
    <property type="project" value="UniProtKB-EC"/>
</dbReference>
<gene>
    <name evidence="17" type="primary">mrdA</name>
    <name evidence="17" type="ORF">H9888_02475</name>
</gene>
<dbReference type="PANTHER" id="PTHR30627:SF2">
    <property type="entry name" value="PEPTIDOGLYCAN D,D-TRANSPEPTIDASE MRDA"/>
    <property type="match status" value="1"/>
</dbReference>
<evidence type="ECO:0000256" key="14">
    <source>
        <dbReference type="SAM" id="Phobius"/>
    </source>
</evidence>
<keyword evidence="10" id="KW-0573">Peptidoglycan synthesis</keyword>
<keyword evidence="8 17" id="KW-0378">Hydrolase</keyword>
<evidence type="ECO:0000256" key="1">
    <source>
        <dbReference type="ARBA" id="ARBA00004167"/>
    </source>
</evidence>
<keyword evidence="6" id="KW-0645">Protease</keyword>
<evidence type="ECO:0000256" key="6">
    <source>
        <dbReference type="ARBA" id="ARBA00022670"/>
    </source>
</evidence>
<dbReference type="Gene3D" id="3.40.710.10">
    <property type="entry name" value="DD-peptidase/beta-lactamase superfamily"/>
    <property type="match status" value="1"/>
</dbReference>
<dbReference type="InterPro" id="IPR050515">
    <property type="entry name" value="Beta-lactam/transpept"/>
</dbReference>
<evidence type="ECO:0000256" key="12">
    <source>
        <dbReference type="ARBA" id="ARBA00023136"/>
    </source>
</evidence>
<dbReference type="Proteomes" id="UP000823926">
    <property type="component" value="Unassembled WGS sequence"/>
</dbReference>
<evidence type="ECO:0000313" key="18">
    <source>
        <dbReference type="Proteomes" id="UP000823926"/>
    </source>
</evidence>
<dbReference type="Pfam" id="PF00905">
    <property type="entry name" value="Transpeptidase"/>
    <property type="match status" value="1"/>
</dbReference>
<dbReference type="GO" id="GO:0005886">
    <property type="term" value="C:plasma membrane"/>
    <property type="evidence" value="ECO:0007669"/>
    <property type="project" value="UniProtKB-SubCell"/>
</dbReference>
<evidence type="ECO:0000256" key="11">
    <source>
        <dbReference type="ARBA" id="ARBA00022989"/>
    </source>
</evidence>
<dbReference type="PANTHER" id="PTHR30627">
    <property type="entry name" value="PEPTIDOGLYCAN D,D-TRANSPEPTIDASE"/>
    <property type="match status" value="1"/>
</dbReference>
<evidence type="ECO:0000256" key="13">
    <source>
        <dbReference type="ARBA" id="ARBA00023316"/>
    </source>
</evidence>
<sequence length="604" mass="67891">MDRQKILQLSLLLVVLIIIGRLFWLQVIDSDYKDSARNNALRYMVQYPPRGEVYDRNGEFLVQSTESYDLMVVPRDVKPFDTVFLANTLGVTVDEVRKALDKAKRYSRRRPSMIFKQLPKEVKLKLDERHLVGFYTQYRTSRTYPRKIAGNLLGYINEVDEATIRRDPYYRMGDYIGKSGIEKSYEEYLRGEKGVKVELVDVHGMPQGAYAEGRYDTLPVPGKAITCTIDARLQQLAEELMAGKVGSVVAIEPATGEILVMASSPTYDPDKLVGRGLGNNYMELLHNGRHPLFNRAVMSRYPPGSTFKVVNGLIGLQEGVSHPEDLHPCVGGYPIGRGVKCHNHPSPLNLVQATANSCNAYFCYVLRDIMDNKAYGGITKGGFDKWREYVLSFGFGRKLESDFWDELPGYVPTSEFYDRRYRGSWNSLTVISLAIGQGELGVTPLQVANLGATIANRGYYYIPHVVKKIAGQDSIDARFYRKNYTMVDPKYFDPIVEGMYEAVNVAGTATRFAVPGLDICGKTGTAQNPSGADHSTFLCFAPKDNPKIVVSAYVEHGRWGASVAAPIASLLVEQYLTDTIKRPEMLRQVKEMTIAYPMYDKRNK</sequence>
<dbReference type="InterPro" id="IPR005311">
    <property type="entry name" value="PBP_dimer"/>
</dbReference>
<dbReference type="InterPro" id="IPR036138">
    <property type="entry name" value="PBP_dimer_sf"/>
</dbReference>
<keyword evidence="7 14" id="KW-0812">Transmembrane</keyword>
<evidence type="ECO:0000256" key="7">
    <source>
        <dbReference type="ARBA" id="ARBA00022692"/>
    </source>
</evidence>
<dbReference type="InterPro" id="IPR001460">
    <property type="entry name" value="PCN-bd_Tpept"/>
</dbReference>
<comment type="subcellular location">
    <subcellularLocation>
        <location evidence="2">Cell membrane</location>
    </subcellularLocation>
    <subcellularLocation>
        <location evidence="1">Membrane</location>
        <topology evidence="1">Single-pass membrane protein</topology>
    </subcellularLocation>
</comment>
<evidence type="ECO:0000259" key="15">
    <source>
        <dbReference type="Pfam" id="PF00905"/>
    </source>
</evidence>
<keyword evidence="13" id="KW-0961">Cell wall biogenesis/degradation</keyword>
<accession>A0A9D1QBJ3</accession>
<evidence type="ECO:0000256" key="9">
    <source>
        <dbReference type="ARBA" id="ARBA00022960"/>
    </source>
</evidence>
<evidence type="ECO:0000256" key="5">
    <source>
        <dbReference type="ARBA" id="ARBA00022645"/>
    </source>
</evidence>
<dbReference type="GO" id="GO:0071555">
    <property type="term" value="P:cell wall organization"/>
    <property type="evidence" value="ECO:0007669"/>
    <property type="project" value="UniProtKB-KW"/>
</dbReference>
<comment type="caution">
    <text evidence="17">The sequence shown here is derived from an EMBL/GenBank/DDBJ whole genome shotgun (WGS) entry which is preliminary data.</text>
</comment>
<dbReference type="GO" id="GO:0006508">
    <property type="term" value="P:proteolysis"/>
    <property type="evidence" value="ECO:0007669"/>
    <property type="project" value="UniProtKB-KW"/>
</dbReference>
<evidence type="ECO:0000256" key="2">
    <source>
        <dbReference type="ARBA" id="ARBA00004236"/>
    </source>
</evidence>
<protein>
    <submittedName>
        <fullName evidence="17">Penicillin-binding protein 2</fullName>
        <ecNumber evidence="17">3.4.16.4</ecNumber>
    </submittedName>
</protein>
<dbReference type="SUPFAM" id="SSF56601">
    <property type="entry name" value="beta-lactamase/transpeptidase-like"/>
    <property type="match status" value="1"/>
</dbReference>
<evidence type="ECO:0000256" key="3">
    <source>
        <dbReference type="ARBA" id="ARBA00022475"/>
    </source>
</evidence>
<keyword evidence="5 17" id="KW-0121">Carboxypeptidase</keyword>
<reference evidence="17" key="2">
    <citation type="submission" date="2021-04" db="EMBL/GenBank/DDBJ databases">
        <authorList>
            <person name="Gilroy R."/>
        </authorList>
    </citation>
    <scope>NUCLEOTIDE SEQUENCE</scope>
    <source>
        <strain evidence="17">ChiBcec15-1070</strain>
    </source>
</reference>
<evidence type="ECO:0000256" key="4">
    <source>
        <dbReference type="ARBA" id="ARBA00022519"/>
    </source>
</evidence>
<dbReference type="GO" id="GO:0009252">
    <property type="term" value="P:peptidoglycan biosynthetic process"/>
    <property type="evidence" value="ECO:0007669"/>
    <property type="project" value="UniProtKB-KW"/>
</dbReference>
<dbReference type="InterPro" id="IPR017790">
    <property type="entry name" value="Penicillin-binding_protein_2"/>
</dbReference>
<organism evidence="17 18">
    <name type="scientific">Candidatus Rikenella faecigallinarum</name>
    <dbReference type="NCBI Taxonomy" id="2838745"/>
    <lineage>
        <taxon>Bacteria</taxon>
        <taxon>Pseudomonadati</taxon>
        <taxon>Bacteroidota</taxon>
        <taxon>Bacteroidia</taxon>
        <taxon>Bacteroidales</taxon>
        <taxon>Rikenellaceae</taxon>
        <taxon>Rikenella</taxon>
    </lineage>
</organism>
<dbReference type="AlphaFoldDB" id="A0A9D1QBJ3"/>
<dbReference type="Gene3D" id="3.90.1310.10">
    <property type="entry name" value="Penicillin-binding protein 2a (Domain 2)"/>
    <property type="match status" value="1"/>
</dbReference>
<feature type="transmembrane region" description="Helical" evidence="14">
    <location>
        <begin position="7"/>
        <end position="25"/>
    </location>
</feature>
<feature type="domain" description="Penicillin-binding protein dimerisation" evidence="16">
    <location>
        <begin position="46"/>
        <end position="205"/>
    </location>
</feature>
<evidence type="ECO:0000256" key="10">
    <source>
        <dbReference type="ARBA" id="ARBA00022984"/>
    </source>
</evidence>
<dbReference type="Gene3D" id="3.30.1390.30">
    <property type="entry name" value="Penicillin-binding protein 2a, domain 3"/>
    <property type="match status" value="1"/>
</dbReference>
<feature type="domain" description="Penicillin-binding protein transpeptidase" evidence="15">
    <location>
        <begin position="246"/>
        <end position="569"/>
    </location>
</feature>
<name>A0A9D1QBJ3_9BACT</name>
<dbReference type="GO" id="GO:0071972">
    <property type="term" value="F:peptidoglycan L,D-transpeptidase activity"/>
    <property type="evidence" value="ECO:0007669"/>
    <property type="project" value="TreeGrafter"/>
</dbReference>
<dbReference type="GO" id="GO:0008658">
    <property type="term" value="F:penicillin binding"/>
    <property type="evidence" value="ECO:0007669"/>
    <property type="project" value="InterPro"/>
</dbReference>
<proteinExistence type="predicted"/>
<keyword evidence="3" id="KW-1003">Cell membrane</keyword>
<dbReference type="EC" id="3.4.16.4" evidence="17"/>
<dbReference type="GO" id="GO:0008360">
    <property type="term" value="P:regulation of cell shape"/>
    <property type="evidence" value="ECO:0007669"/>
    <property type="project" value="UniProtKB-KW"/>
</dbReference>
<dbReference type="EMBL" id="DXHL01000013">
    <property type="protein sequence ID" value="HIW10345.1"/>
    <property type="molecule type" value="Genomic_DNA"/>
</dbReference>
<reference evidence="17" key="1">
    <citation type="journal article" date="2021" name="PeerJ">
        <title>Extensive microbial diversity within the chicken gut microbiome revealed by metagenomics and culture.</title>
        <authorList>
            <person name="Gilroy R."/>
            <person name="Ravi A."/>
            <person name="Getino M."/>
            <person name="Pursley I."/>
            <person name="Horton D.L."/>
            <person name="Alikhan N.F."/>
            <person name="Baker D."/>
            <person name="Gharbi K."/>
            <person name="Hall N."/>
            <person name="Watson M."/>
            <person name="Adriaenssens E.M."/>
            <person name="Foster-Nyarko E."/>
            <person name="Jarju S."/>
            <person name="Secka A."/>
            <person name="Antonio M."/>
            <person name="Oren A."/>
            <person name="Chaudhuri R.R."/>
            <person name="La Ragione R."/>
            <person name="Hildebrand F."/>
            <person name="Pallen M.J."/>
        </authorList>
    </citation>
    <scope>NUCLEOTIDE SEQUENCE</scope>
    <source>
        <strain evidence="17">ChiBcec15-1070</strain>
    </source>
</reference>
<dbReference type="SUPFAM" id="SSF56519">
    <property type="entry name" value="Penicillin binding protein dimerisation domain"/>
    <property type="match status" value="1"/>
</dbReference>
<dbReference type="Pfam" id="PF03717">
    <property type="entry name" value="PBP_dimer"/>
    <property type="match status" value="1"/>
</dbReference>